<comment type="subcellular location">
    <subcellularLocation>
        <location evidence="2">Cell membrane</location>
    </subcellularLocation>
</comment>
<dbReference type="Gene3D" id="1.10.287.130">
    <property type="match status" value="1"/>
</dbReference>
<dbReference type="SUPFAM" id="SSF55874">
    <property type="entry name" value="ATPase domain of HSP90 chaperone/DNA topoisomerase II/histidine kinase"/>
    <property type="match status" value="1"/>
</dbReference>
<keyword evidence="6" id="KW-0808">Transferase</keyword>
<dbReference type="PROSITE" id="PS50112">
    <property type="entry name" value="PAS"/>
    <property type="match status" value="1"/>
</dbReference>
<dbReference type="InterPro" id="IPR000014">
    <property type="entry name" value="PAS"/>
</dbReference>
<keyword evidence="8" id="KW-0418">Kinase</keyword>
<dbReference type="PROSITE" id="PS50113">
    <property type="entry name" value="PAC"/>
    <property type="match status" value="1"/>
</dbReference>
<dbReference type="PROSITE" id="PS50109">
    <property type="entry name" value="HIS_KIN"/>
    <property type="match status" value="1"/>
</dbReference>
<dbReference type="NCBIfam" id="TIGR00229">
    <property type="entry name" value="sensory_box"/>
    <property type="match status" value="1"/>
</dbReference>
<sequence length="384" mass="43503">MTQDKPTYQDLEKEIIKLKLELKIQDKMINTIPNPLFVKNKDFIYTNCNDAFANYLGLPKSKVINSSVYDIAPKELADKYYNADCELRDNLENQTYECNVKYADGTFHDIIFHKANIINEKNEFCGIVGIMLDITERKTTEQALKENQKNLLELNATKDKLFSIIAHDLRTPFNSILGFSELLIEDAEDFDELETEEYLKLINTTAKSTLVLLDNLLNWAKSQNGPIIYKPKKIVLSSIIEETVKNSNATAKIKNISINQIQTDKIAVNADENMLKTILRNLISNAIKFTKPEGCITISAIPKHTYVEISVSDNGVGINNKTLKKLFDISENTTSKGTEKEKGSGLGLILCKEFVEKHKGDIWVESEIGKGSVFKFTLPLYNKK</sequence>
<dbReference type="PRINTS" id="PR00344">
    <property type="entry name" value="BCTRLSENSOR"/>
</dbReference>
<organism evidence="15 18">
    <name type="scientific">Labilibaculum euxinus</name>
    <dbReference type="NCBI Taxonomy" id="2686357"/>
    <lineage>
        <taxon>Bacteria</taxon>
        <taxon>Pseudomonadati</taxon>
        <taxon>Bacteroidota</taxon>
        <taxon>Bacteroidia</taxon>
        <taxon>Marinilabiliales</taxon>
        <taxon>Marinifilaceae</taxon>
        <taxon>Labilibaculum</taxon>
    </lineage>
</organism>
<dbReference type="PANTHER" id="PTHR43711">
    <property type="entry name" value="TWO-COMPONENT HISTIDINE KINASE"/>
    <property type="match status" value="1"/>
</dbReference>
<dbReference type="SMART" id="SM00388">
    <property type="entry name" value="HisKA"/>
    <property type="match status" value="1"/>
</dbReference>
<dbReference type="SMART" id="SM00387">
    <property type="entry name" value="HATPase_c"/>
    <property type="match status" value="1"/>
</dbReference>
<comment type="caution">
    <text evidence="15">The sequence shown here is derived from an EMBL/GenBank/DDBJ whole genome shotgun (WGS) entry which is preliminary data.</text>
</comment>
<dbReference type="InterPro" id="IPR035965">
    <property type="entry name" value="PAS-like_dom_sf"/>
</dbReference>
<dbReference type="GO" id="GO:0005886">
    <property type="term" value="C:plasma membrane"/>
    <property type="evidence" value="ECO:0007669"/>
    <property type="project" value="UniProtKB-SubCell"/>
</dbReference>
<gene>
    <name evidence="16" type="ORF">DWB62_017095</name>
    <name evidence="15" type="ORF">GNY23_17095</name>
</gene>
<evidence type="ECO:0000256" key="5">
    <source>
        <dbReference type="ARBA" id="ARBA00022553"/>
    </source>
</evidence>
<dbReference type="EMBL" id="QTZN02000051">
    <property type="protein sequence ID" value="MVB08745.1"/>
    <property type="molecule type" value="Genomic_DNA"/>
</dbReference>
<keyword evidence="17" id="KW-1185">Reference proteome</keyword>
<dbReference type="Gene3D" id="3.30.565.10">
    <property type="entry name" value="Histidine kinase-like ATPase, C-terminal domain"/>
    <property type="match status" value="1"/>
</dbReference>
<dbReference type="InterPro" id="IPR004358">
    <property type="entry name" value="Sig_transdc_His_kin-like_C"/>
</dbReference>
<dbReference type="GO" id="GO:0000155">
    <property type="term" value="F:phosphorelay sensor kinase activity"/>
    <property type="evidence" value="ECO:0007669"/>
    <property type="project" value="InterPro"/>
</dbReference>
<evidence type="ECO:0000313" key="17">
    <source>
        <dbReference type="Proteomes" id="UP000285951"/>
    </source>
</evidence>
<evidence type="ECO:0000256" key="3">
    <source>
        <dbReference type="ARBA" id="ARBA00012438"/>
    </source>
</evidence>
<dbReference type="RefSeq" id="WP_156196944.1">
    <property type="nucleotide sequence ID" value="NZ_QTZN02000051.1"/>
</dbReference>
<keyword evidence="5" id="KW-0597">Phosphoprotein</keyword>
<dbReference type="InterPro" id="IPR000700">
    <property type="entry name" value="PAS-assoc_C"/>
</dbReference>
<evidence type="ECO:0000313" key="16">
    <source>
        <dbReference type="EMBL" id="MVB08745.1"/>
    </source>
</evidence>
<dbReference type="InterPro" id="IPR036890">
    <property type="entry name" value="HATPase_C_sf"/>
</dbReference>
<dbReference type="InterPro" id="IPR003594">
    <property type="entry name" value="HATPase_dom"/>
</dbReference>
<dbReference type="SUPFAM" id="SSF47384">
    <property type="entry name" value="Homodimeric domain of signal transducing histidine kinase"/>
    <property type="match status" value="1"/>
</dbReference>
<evidence type="ECO:0000256" key="2">
    <source>
        <dbReference type="ARBA" id="ARBA00004236"/>
    </source>
</evidence>
<reference evidence="16 17" key="1">
    <citation type="submission" date="2019-11" db="EMBL/GenBank/DDBJ databases">
        <title>Draft genome sequence of Labilibaculum sp. strain SYP isolated from Black Sea.</title>
        <authorList>
            <person name="Yadav S."/>
            <person name="Villanueva L."/>
        </authorList>
    </citation>
    <scope>NUCLEOTIDE SEQUENCE [LARGE SCALE GENOMIC DNA]</scope>
    <source>
        <strain evidence="16 17">44</strain>
    </source>
</reference>
<evidence type="ECO:0000313" key="15">
    <source>
        <dbReference type="EMBL" id="MUP39540.1"/>
    </source>
</evidence>
<dbReference type="CDD" id="cd00130">
    <property type="entry name" value="PAS"/>
    <property type="match status" value="1"/>
</dbReference>
<dbReference type="EMBL" id="WOTW01000051">
    <property type="protein sequence ID" value="MUP39540.1"/>
    <property type="molecule type" value="Genomic_DNA"/>
</dbReference>
<dbReference type="EC" id="2.7.13.3" evidence="3"/>
<evidence type="ECO:0000256" key="9">
    <source>
        <dbReference type="ARBA" id="ARBA00022840"/>
    </source>
</evidence>
<dbReference type="GO" id="GO:0005524">
    <property type="term" value="F:ATP binding"/>
    <property type="evidence" value="ECO:0007669"/>
    <property type="project" value="UniProtKB-KW"/>
</dbReference>
<feature type="domain" description="PAS" evidence="13">
    <location>
        <begin position="27"/>
        <end position="94"/>
    </location>
</feature>
<evidence type="ECO:0000259" key="13">
    <source>
        <dbReference type="PROSITE" id="PS50112"/>
    </source>
</evidence>
<reference evidence="15 18" key="2">
    <citation type="submission" date="2019-12" db="EMBL/GenBank/DDBJ databases">
        <title>Draft genome sequence of Labilibaculum sp. strain 44 isolated from deep waters of Black Sea.</title>
        <authorList>
            <person name="Yadav S."/>
            <person name="Villanueva L."/>
        </authorList>
    </citation>
    <scope>NUCLEOTIDE SEQUENCE [LARGE SCALE GENOMIC DNA]</scope>
    <source>
        <strain evidence="15 18">44</strain>
    </source>
</reference>
<evidence type="ECO:0000256" key="11">
    <source>
        <dbReference type="ARBA" id="ARBA00023136"/>
    </source>
</evidence>
<dbReference type="Gene3D" id="3.30.450.20">
    <property type="entry name" value="PAS domain"/>
    <property type="match status" value="1"/>
</dbReference>
<keyword evidence="9" id="KW-0067">ATP-binding</keyword>
<comment type="catalytic activity">
    <reaction evidence="1">
        <text>ATP + protein L-histidine = ADP + protein N-phospho-L-histidine.</text>
        <dbReference type="EC" id="2.7.13.3"/>
    </reaction>
</comment>
<keyword evidence="7" id="KW-0547">Nucleotide-binding</keyword>
<evidence type="ECO:0000256" key="8">
    <source>
        <dbReference type="ARBA" id="ARBA00022777"/>
    </source>
</evidence>
<keyword evidence="10" id="KW-0902">Two-component regulatory system</keyword>
<dbReference type="AlphaFoldDB" id="A0A7M4DA61"/>
<dbReference type="Proteomes" id="UP000285951">
    <property type="component" value="Unassembled WGS sequence"/>
</dbReference>
<dbReference type="FunFam" id="3.30.565.10:FF:000023">
    <property type="entry name" value="PAS domain-containing sensor histidine kinase"/>
    <property type="match status" value="1"/>
</dbReference>
<dbReference type="InterPro" id="IPR003661">
    <property type="entry name" value="HisK_dim/P_dom"/>
</dbReference>
<dbReference type="PANTHER" id="PTHR43711:SF31">
    <property type="entry name" value="HISTIDINE KINASE"/>
    <property type="match status" value="1"/>
</dbReference>
<evidence type="ECO:0000256" key="6">
    <source>
        <dbReference type="ARBA" id="ARBA00022679"/>
    </source>
</evidence>
<evidence type="ECO:0000256" key="7">
    <source>
        <dbReference type="ARBA" id="ARBA00022741"/>
    </source>
</evidence>
<dbReference type="OrthoDB" id="9781208at2"/>
<dbReference type="InterPro" id="IPR050736">
    <property type="entry name" value="Sensor_HK_Regulatory"/>
</dbReference>
<dbReference type="Pfam" id="PF13426">
    <property type="entry name" value="PAS_9"/>
    <property type="match status" value="1"/>
</dbReference>
<dbReference type="CDD" id="cd00082">
    <property type="entry name" value="HisKA"/>
    <property type="match status" value="1"/>
</dbReference>
<dbReference type="InterPro" id="IPR005467">
    <property type="entry name" value="His_kinase_dom"/>
</dbReference>
<accession>A0A7M4DA61</accession>
<keyword evidence="4" id="KW-1003">Cell membrane</keyword>
<name>A0A7M4DA61_9BACT</name>
<dbReference type="Pfam" id="PF02518">
    <property type="entry name" value="HATPase_c"/>
    <property type="match status" value="1"/>
</dbReference>
<evidence type="ECO:0000259" key="12">
    <source>
        <dbReference type="PROSITE" id="PS50109"/>
    </source>
</evidence>
<proteinExistence type="predicted"/>
<evidence type="ECO:0000256" key="4">
    <source>
        <dbReference type="ARBA" id="ARBA00022475"/>
    </source>
</evidence>
<evidence type="ECO:0000256" key="1">
    <source>
        <dbReference type="ARBA" id="ARBA00000085"/>
    </source>
</evidence>
<dbReference type="Proteomes" id="UP000462449">
    <property type="component" value="Unassembled WGS sequence"/>
</dbReference>
<feature type="domain" description="Histidine kinase" evidence="12">
    <location>
        <begin position="164"/>
        <end position="382"/>
    </location>
</feature>
<dbReference type="Pfam" id="PF00512">
    <property type="entry name" value="HisKA"/>
    <property type="match status" value="1"/>
</dbReference>
<dbReference type="SUPFAM" id="SSF55785">
    <property type="entry name" value="PYP-like sensor domain (PAS domain)"/>
    <property type="match status" value="1"/>
</dbReference>
<evidence type="ECO:0000256" key="10">
    <source>
        <dbReference type="ARBA" id="ARBA00023012"/>
    </source>
</evidence>
<protein>
    <recommendedName>
        <fullName evidence="3">histidine kinase</fullName>
        <ecNumber evidence="3">2.7.13.3</ecNumber>
    </recommendedName>
</protein>
<evidence type="ECO:0000259" key="14">
    <source>
        <dbReference type="PROSITE" id="PS50113"/>
    </source>
</evidence>
<evidence type="ECO:0000313" key="18">
    <source>
        <dbReference type="Proteomes" id="UP000462449"/>
    </source>
</evidence>
<keyword evidence="11" id="KW-0472">Membrane</keyword>
<feature type="domain" description="PAC" evidence="14">
    <location>
        <begin position="94"/>
        <end position="146"/>
    </location>
</feature>
<dbReference type="InterPro" id="IPR036097">
    <property type="entry name" value="HisK_dim/P_sf"/>
</dbReference>